<gene>
    <name evidence="1" type="ORF">ACFFPI_19895</name>
</gene>
<evidence type="ECO:0000313" key="2">
    <source>
        <dbReference type="Proteomes" id="UP001589536"/>
    </source>
</evidence>
<organism evidence="1 2">
    <name type="scientific">Arthrobacter methylotrophus</name>
    <dbReference type="NCBI Taxonomy" id="121291"/>
    <lineage>
        <taxon>Bacteria</taxon>
        <taxon>Bacillati</taxon>
        <taxon>Actinomycetota</taxon>
        <taxon>Actinomycetes</taxon>
        <taxon>Micrococcales</taxon>
        <taxon>Micrococcaceae</taxon>
        <taxon>Arthrobacter</taxon>
    </lineage>
</organism>
<dbReference type="RefSeq" id="WP_345045363.1">
    <property type="nucleotide sequence ID" value="NZ_BAABED010000001.1"/>
</dbReference>
<evidence type="ECO:0000313" key="1">
    <source>
        <dbReference type="EMBL" id="MFB9716367.1"/>
    </source>
</evidence>
<proteinExistence type="predicted"/>
<protein>
    <submittedName>
        <fullName evidence="1">Uncharacterized protein</fullName>
    </submittedName>
</protein>
<accession>A0ABV5UW02</accession>
<sequence length="312" mass="33524">MTGSTNQTIIPEETAAAAAKATAKPTGAQLLAAFPPRPPAASWPATEASRAEVLARVLAAPFTLDNRLSQQTRRTGVLAVLSWLQTHPGESWQQRWQASGAETHPDWRDMVTVTAAGRSCAQAVSRRQLPHLSPGLLVLICVDVIRPGLGWLLRFVPARRNLATEMARTCDSSAFAELAESCTRAQVGLQSGQQALTRIAMIMAPNGGPVSEDRAGDCVQMLEGAAGLRASSGLEAHATSPLFYQLLHAHGVLGEDAPAAIEVFSGRGQPSCEQLIDRYRIACRPVRDVLVDYLRERQPAVDFSSLQRLAYG</sequence>
<keyword evidence="2" id="KW-1185">Reference proteome</keyword>
<reference evidence="1 2" key="1">
    <citation type="submission" date="2024-09" db="EMBL/GenBank/DDBJ databases">
        <authorList>
            <person name="Sun Q."/>
            <person name="Mori K."/>
        </authorList>
    </citation>
    <scope>NUCLEOTIDE SEQUENCE [LARGE SCALE GENOMIC DNA]</scope>
    <source>
        <strain evidence="1 2">JCM 13519</strain>
    </source>
</reference>
<dbReference type="EMBL" id="JBHMBH010000046">
    <property type="protein sequence ID" value="MFB9716367.1"/>
    <property type="molecule type" value="Genomic_DNA"/>
</dbReference>
<name>A0ABV5UW02_9MICC</name>
<dbReference type="Proteomes" id="UP001589536">
    <property type="component" value="Unassembled WGS sequence"/>
</dbReference>
<comment type="caution">
    <text evidence="1">The sequence shown here is derived from an EMBL/GenBank/DDBJ whole genome shotgun (WGS) entry which is preliminary data.</text>
</comment>